<sequence>MAARPPQNDITDESDAGEFGIVAVDGAMDTWDISFPTSTDELARQYGDESIPVDPAGHEIAFETALTDCQKDRFEHKQELLNALHPIFEEKRERLSNSLFGRLKTLVPF</sequence>
<organism evidence="1 2">
    <name type="scientific">Halovenus rubra</name>
    <dbReference type="NCBI Taxonomy" id="869890"/>
    <lineage>
        <taxon>Archaea</taxon>
        <taxon>Methanobacteriati</taxon>
        <taxon>Methanobacteriota</taxon>
        <taxon>Stenosarchaea group</taxon>
        <taxon>Halobacteria</taxon>
        <taxon>Halobacteriales</taxon>
        <taxon>Haloarculaceae</taxon>
        <taxon>Halovenus</taxon>
    </lineage>
</organism>
<dbReference type="Proteomes" id="UP001596414">
    <property type="component" value="Unassembled WGS sequence"/>
</dbReference>
<protein>
    <submittedName>
        <fullName evidence="1">Uncharacterized protein</fullName>
    </submittedName>
</protein>
<name>A0ABD5XC01_9EURY</name>
<reference evidence="1 2" key="1">
    <citation type="journal article" date="2014" name="Int. J. Syst. Evol. Microbiol.">
        <title>Complete genome sequence of Corynebacterium casei LMG S-19264T (=DSM 44701T), isolated from a smear-ripened cheese.</title>
        <authorList>
            <consortium name="US DOE Joint Genome Institute (JGI-PGF)"/>
            <person name="Walter F."/>
            <person name="Albersmeier A."/>
            <person name="Kalinowski J."/>
            <person name="Ruckert C."/>
        </authorList>
    </citation>
    <scope>NUCLEOTIDE SEQUENCE [LARGE SCALE GENOMIC DNA]</scope>
    <source>
        <strain evidence="1 2">CGMCC 4.7215</strain>
    </source>
</reference>
<proteinExistence type="predicted"/>
<dbReference type="EMBL" id="JBHSZQ010000047">
    <property type="protein sequence ID" value="MFC7127069.1"/>
    <property type="molecule type" value="Genomic_DNA"/>
</dbReference>
<dbReference type="AlphaFoldDB" id="A0ABD5XC01"/>
<gene>
    <name evidence="1" type="ORF">ACFQJ7_13725</name>
</gene>
<comment type="caution">
    <text evidence="1">The sequence shown here is derived from an EMBL/GenBank/DDBJ whole genome shotgun (WGS) entry which is preliminary data.</text>
</comment>
<evidence type="ECO:0000313" key="2">
    <source>
        <dbReference type="Proteomes" id="UP001596414"/>
    </source>
</evidence>
<dbReference type="InterPro" id="IPR043899">
    <property type="entry name" value="DUF5789"/>
</dbReference>
<dbReference type="Pfam" id="PF19102">
    <property type="entry name" value="DUF5789"/>
    <property type="match status" value="1"/>
</dbReference>
<evidence type="ECO:0000313" key="1">
    <source>
        <dbReference type="EMBL" id="MFC7127069.1"/>
    </source>
</evidence>
<dbReference type="RefSeq" id="WP_267637077.1">
    <property type="nucleotide sequence ID" value="NZ_JAODIY010000009.1"/>
</dbReference>
<accession>A0ABD5XC01</accession>